<organism evidence="1 2">
    <name type="scientific">Mycena metata</name>
    <dbReference type="NCBI Taxonomy" id="1033252"/>
    <lineage>
        <taxon>Eukaryota</taxon>
        <taxon>Fungi</taxon>
        <taxon>Dikarya</taxon>
        <taxon>Basidiomycota</taxon>
        <taxon>Agaricomycotina</taxon>
        <taxon>Agaricomycetes</taxon>
        <taxon>Agaricomycetidae</taxon>
        <taxon>Agaricales</taxon>
        <taxon>Marasmiineae</taxon>
        <taxon>Mycenaceae</taxon>
        <taxon>Mycena</taxon>
    </lineage>
</organism>
<accession>A0AAD7NA42</accession>
<name>A0AAD7NA42_9AGAR</name>
<proteinExistence type="predicted"/>
<comment type="caution">
    <text evidence="1">The sequence shown here is derived from an EMBL/GenBank/DDBJ whole genome shotgun (WGS) entry which is preliminary data.</text>
</comment>
<gene>
    <name evidence="1" type="ORF">B0H16DRAFT_1548759</name>
</gene>
<keyword evidence="2" id="KW-1185">Reference proteome</keyword>
<sequence>MPVQLWSSAALSSPGDSFEWGGRGRRAAKLVNPGGLMTIEEYGPNWWPCDWRLRHKIMKVWAFRKADAEWGRRLSGICIGLFVDVEVRKVSVPLCGTGYGESQWSLRILPGRSGTCEPGGPSSEGYLDPSVRGRLRALDSWFTEFMAQQQKELIRTTMFISVQDSEQRRSETQSALE</sequence>
<protein>
    <submittedName>
        <fullName evidence="1">Uncharacterized protein</fullName>
    </submittedName>
</protein>
<dbReference type="AlphaFoldDB" id="A0AAD7NA42"/>
<dbReference type="EMBL" id="JARKIB010000063">
    <property type="protein sequence ID" value="KAJ7751069.1"/>
    <property type="molecule type" value="Genomic_DNA"/>
</dbReference>
<evidence type="ECO:0000313" key="2">
    <source>
        <dbReference type="Proteomes" id="UP001215598"/>
    </source>
</evidence>
<reference evidence="1" key="1">
    <citation type="submission" date="2023-03" db="EMBL/GenBank/DDBJ databases">
        <title>Massive genome expansion in bonnet fungi (Mycena s.s.) driven by repeated elements and novel gene families across ecological guilds.</title>
        <authorList>
            <consortium name="Lawrence Berkeley National Laboratory"/>
            <person name="Harder C.B."/>
            <person name="Miyauchi S."/>
            <person name="Viragh M."/>
            <person name="Kuo A."/>
            <person name="Thoen E."/>
            <person name="Andreopoulos B."/>
            <person name="Lu D."/>
            <person name="Skrede I."/>
            <person name="Drula E."/>
            <person name="Henrissat B."/>
            <person name="Morin E."/>
            <person name="Kohler A."/>
            <person name="Barry K."/>
            <person name="LaButti K."/>
            <person name="Morin E."/>
            <person name="Salamov A."/>
            <person name="Lipzen A."/>
            <person name="Mereny Z."/>
            <person name="Hegedus B."/>
            <person name="Baldrian P."/>
            <person name="Stursova M."/>
            <person name="Weitz H."/>
            <person name="Taylor A."/>
            <person name="Grigoriev I.V."/>
            <person name="Nagy L.G."/>
            <person name="Martin F."/>
            <person name="Kauserud H."/>
        </authorList>
    </citation>
    <scope>NUCLEOTIDE SEQUENCE</scope>
    <source>
        <strain evidence="1">CBHHK182m</strain>
    </source>
</reference>
<evidence type="ECO:0000313" key="1">
    <source>
        <dbReference type="EMBL" id="KAJ7751069.1"/>
    </source>
</evidence>
<dbReference type="Proteomes" id="UP001215598">
    <property type="component" value="Unassembled WGS sequence"/>
</dbReference>